<dbReference type="EMBL" id="MBFR01000102">
    <property type="protein sequence ID" value="PVU94070.1"/>
    <property type="molecule type" value="Genomic_DNA"/>
</dbReference>
<protein>
    <recommendedName>
        <fullName evidence="2">Aminotransferase class V domain-containing protein</fullName>
    </recommendedName>
</protein>
<keyword evidence="1" id="KW-0663">Pyridoxal phosphate</keyword>
<keyword evidence="4" id="KW-1185">Reference proteome</keyword>
<dbReference type="InterPro" id="IPR015424">
    <property type="entry name" value="PyrdxlP-dep_Trfase"/>
</dbReference>
<evidence type="ECO:0000256" key="1">
    <source>
        <dbReference type="ARBA" id="ARBA00022898"/>
    </source>
</evidence>
<dbReference type="STRING" id="133385.A0A2T9YP00"/>
<dbReference type="InterPro" id="IPR015422">
    <property type="entry name" value="PyrdxlP-dep_Trfase_small"/>
</dbReference>
<dbReference type="Gene3D" id="3.90.1150.10">
    <property type="entry name" value="Aspartate Aminotransferase, domain 1"/>
    <property type="match status" value="1"/>
</dbReference>
<evidence type="ECO:0000259" key="2">
    <source>
        <dbReference type="Pfam" id="PF00266"/>
    </source>
</evidence>
<dbReference type="PANTHER" id="PTHR43092">
    <property type="entry name" value="L-CYSTEINE DESULFHYDRASE"/>
    <property type="match status" value="1"/>
</dbReference>
<comment type="caution">
    <text evidence="3">The sequence shown here is derived from an EMBL/GenBank/DDBJ whole genome shotgun (WGS) entry which is preliminary data.</text>
</comment>
<gene>
    <name evidence="3" type="ORF">BB561_002812</name>
</gene>
<dbReference type="OrthoDB" id="5978656at2759"/>
<feature type="domain" description="Aminotransferase class V" evidence="2">
    <location>
        <begin position="83"/>
        <end position="355"/>
    </location>
</feature>
<accession>A0A2T9YP00</accession>
<dbReference type="Proteomes" id="UP000245383">
    <property type="component" value="Unassembled WGS sequence"/>
</dbReference>
<proteinExistence type="predicted"/>
<dbReference type="SUPFAM" id="SSF53383">
    <property type="entry name" value="PLP-dependent transferases"/>
    <property type="match status" value="1"/>
</dbReference>
<dbReference type="AlphaFoldDB" id="A0A2T9YP00"/>
<name>A0A2T9YP00_9FUNG</name>
<evidence type="ECO:0000313" key="4">
    <source>
        <dbReference type="Proteomes" id="UP000245383"/>
    </source>
</evidence>
<evidence type="ECO:0000313" key="3">
    <source>
        <dbReference type="EMBL" id="PVU94070.1"/>
    </source>
</evidence>
<dbReference type="PANTHER" id="PTHR43092:SF2">
    <property type="entry name" value="HERCYNYLCYSTEINE SULFOXIDE LYASE"/>
    <property type="match status" value="1"/>
</dbReference>
<dbReference type="Pfam" id="PF00266">
    <property type="entry name" value="Aminotran_5"/>
    <property type="match status" value="1"/>
</dbReference>
<organism evidence="3 4">
    <name type="scientific">Smittium simulii</name>
    <dbReference type="NCBI Taxonomy" id="133385"/>
    <lineage>
        <taxon>Eukaryota</taxon>
        <taxon>Fungi</taxon>
        <taxon>Fungi incertae sedis</taxon>
        <taxon>Zoopagomycota</taxon>
        <taxon>Kickxellomycotina</taxon>
        <taxon>Harpellomycetes</taxon>
        <taxon>Harpellales</taxon>
        <taxon>Legeriomycetaceae</taxon>
        <taxon>Smittium</taxon>
    </lineage>
</organism>
<dbReference type="Gene3D" id="3.40.640.10">
    <property type="entry name" value="Type I PLP-dependent aspartate aminotransferase-like (Major domain)"/>
    <property type="match status" value="1"/>
</dbReference>
<dbReference type="InterPro" id="IPR000192">
    <property type="entry name" value="Aminotrans_V_dom"/>
</dbReference>
<dbReference type="InterPro" id="IPR015421">
    <property type="entry name" value="PyrdxlP-dep_Trfase_major"/>
</dbReference>
<reference evidence="3 4" key="1">
    <citation type="journal article" date="2018" name="MBio">
        <title>Comparative Genomics Reveals the Core Gene Toolbox for the Fungus-Insect Symbiosis.</title>
        <authorList>
            <person name="Wang Y."/>
            <person name="Stata M."/>
            <person name="Wang W."/>
            <person name="Stajich J.E."/>
            <person name="White M.M."/>
            <person name="Moncalvo J.M."/>
        </authorList>
    </citation>
    <scope>NUCLEOTIDE SEQUENCE [LARGE SCALE GENOMIC DNA]</scope>
    <source>
        <strain evidence="3 4">SWE-8-4</strain>
    </source>
</reference>
<sequence length="428" mass="48102">MNNEDICPSKYDNSLAAIAKPALPAFPEFGKQMRAFFSLDPNYLILNNGSFGSIPKYVSDSFYYYHLCSEFNPDRWMNYVVKELFMNTLKRFSPYIGCKDYTQLTFTQNTTTSINSALRSFQFNSGDIIVRYNTTYGGCYNSISFVCDRSEATAIDINLSFPCSSEDIIDSTLKTIEQVQAMPGKKIRLAVVDAISALPGIVFPYQKLVTIFKNLGAKVFVDAAHALGQIDLDIDSLGCDYLSTNAHKWFFTKRGCAIFYVAKELHSEVHPTTISWAYNPDLGWNQAFFSQGVTDYSAYLTLNPAMDFIEAVGGLKKIQDYNHKLALDGMELLKSKYNLEPLTTDISQIGTMFNIKLPLKSGNQNHDLIGANLSKTLLMKNASGATYKHNGNWLMRLTASIFSDATDFDHFGKLLIETINEEKNKLLH</sequence>